<dbReference type="CDD" id="cd18186">
    <property type="entry name" value="BTB_POZ_ZBTB_KLHL-like"/>
    <property type="match status" value="1"/>
</dbReference>
<gene>
    <name evidence="3" type="ORF">TRAPUB_14066</name>
</gene>
<name>A0A1M2VPG2_TRAPU</name>
<evidence type="ECO:0000256" key="1">
    <source>
        <dbReference type="SAM" id="MobiDB-lite"/>
    </source>
</evidence>
<reference evidence="3 4" key="1">
    <citation type="submission" date="2016-10" db="EMBL/GenBank/DDBJ databases">
        <title>Genome sequence of the basidiomycete white-rot fungus Trametes pubescens.</title>
        <authorList>
            <person name="Makela M.R."/>
            <person name="Granchi Z."/>
            <person name="Peng M."/>
            <person name="De Vries R.P."/>
            <person name="Grigoriev I."/>
            <person name="Riley R."/>
            <person name="Hilden K."/>
        </authorList>
    </citation>
    <scope>NUCLEOTIDE SEQUENCE [LARGE SCALE GENOMIC DNA]</scope>
    <source>
        <strain evidence="3 4">FBCC735</strain>
    </source>
</reference>
<feature type="domain" description="BTB" evidence="2">
    <location>
        <begin position="53"/>
        <end position="118"/>
    </location>
</feature>
<sequence length="353" mass="38852">MSARVTRKRARLDSATDDGCDTRQSTAEGSEDPVQDNSGSARTRDEEFWYDDGTIILVAGNVEFRVYKGILAENSSVFRDMFSLPQPPISSSDVPSSENGCPIVHLSDSPEDLRHILRVPFEAPKDPSFAAIAAAARLGHKYQMTRLLEQALTYLKTYYTNDYDAWQKKESWNPPGFHDEDAIGVVNLARFLGETSLLPTALLACCQLGRDLINGFAREDGTREQLTLDDIGLCLEAKPRLVQESSRTVLHVFEPMASVRCLSAGKCRGGFRRILKMVEDRVADVVGTDPFRYLFKALGADADGELCQNCRAMAESREYAETRRVWARLPEILGIPRPGPGGEAAGGEAAATA</sequence>
<evidence type="ECO:0000259" key="2">
    <source>
        <dbReference type="PROSITE" id="PS50097"/>
    </source>
</evidence>
<feature type="compositionally biased region" description="Basic residues" evidence="1">
    <location>
        <begin position="1"/>
        <end position="10"/>
    </location>
</feature>
<dbReference type="SMART" id="SM00225">
    <property type="entry name" value="BTB"/>
    <property type="match status" value="1"/>
</dbReference>
<dbReference type="AlphaFoldDB" id="A0A1M2VPG2"/>
<dbReference type="PROSITE" id="PS50097">
    <property type="entry name" value="BTB"/>
    <property type="match status" value="1"/>
</dbReference>
<dbReference type="OrthoDB" id="3036049at2759"/>
<dbReference type="Proteomes" id="UP000184267">
    <property type="component" value="Unassembled WGS sequence"/>
</dbReference>
<dbReference type="Pfam" id="PF00651">
    <property type="entry name" value="BTB"/>
    <property type="match status" value="1"/>
</dbReference>
<dbReference type="InterPro" id="IPR011333">
    <property type="entry name" value="SKP1/BTB/POZ_sf"/>
</dbReference>
<dbReference type="Gene3D" id="3.30.710.10">
    <property type="entry name" value="Potassium Channel Kv1.1, Chain A"/>
    <property type="match status" value="1"/>
</dbReference>
<dbReference type="SUPFAM" id="SSF54695">
    <property type="entry name" value="POZ domain"/>
    <property type="match status" value="1"/>
</dbReference>
<protein>
    <recommendedName>
        <fullName evidence="2">BTB domain-containing protein</fullName>
    </recommendedName>
</protein>
<accession>A0A1M2VPG2</accession>
<organism evidence="3 4">
    <name type="scientific">Trametes pubescens</name>
    <name type="common">White-rot fungus</name>
    <dbReference type="NCBI Taxonomy" id="154538"/>
    <lineage>
        <taxon>Eukaryota</taxon>
        <taxon>Fungi</taxon>
        <taxon>Dikarya</taxon>
        <taxon>Basidiomycota</taxon>
        <taxon>Agaricomycotina</taxon>
        <taxon>Agaricomycetes</taxon>
        <taxon>Polyporales</taxon>
        <taxon>Polyporaceae</taxon>
        <taxon>Trametes</taxon>
    </lineage>
</organism>
<feature type="region of interest" description="Disordered" evidence="1">
    <location>
        <begin position="1"/>
        <end position="43"/>
    </location>
</feature>
<dbReference type="OMA" id="ACCQLGR"/>
<evidence type="ECO:0000313" key="4">
    <source>
        <dbReference type="Proteomes" id="UP000184267"/>
    </source>
</evidence>
<evidence type="ECO:0000313" key="3">
    <source>
        <dbReference type="EMBL" id="OJT09463.1"/>
    </source>
</evidence>
<dbReference type="EMBL" id="MNAD01000911">
    <property type="protein sequence ID" value="OJT09463.1"/>
    <property type="molecule type" value="Genomic_DNA"/>
</dbReference>
<dbReference type="STRING" id="154538.A0A1M2VPG2"/>
<keyword evidence="4" id="KW-1185">Reference proteome</keyword>
<dbReference type="InterPro" id="IPR000210">
    <property type="entry name" value="BTB/POZ_dom"/>
</dbReference>
<proteinExistence type="predicted"/>
<comment type="caution">
    <text evidence="3">The sequence shown here is derived from an EMBL/GenBank/DDBJ whole genome shotgun (WGS) entry which is preliminary data.</text>
</comment>